<evidence type="ECO:0000313" key="2">
    <source>
        <dbReference type="Proteomes" id="UP000276776"/>
    </source>
</evidence>
<reference evidence="3" key="1">
    <citation type="submission" date="2017-02" db="UniProtKB">
        <authorList>
            <consortium name="WormBaseParasite"/>
        </authorList>
    </citation>
    <scope>IDENTIFICATION</scope>
</reference>
<dbReference type="EMBL" id="UYYF01005478">
    <property type="protein sequence ID" value="VDN08574.1"/>
    <property type="molecule type" value="Genomic_DNA"/>
</dbReference>
<sequence length="182" mass="20823">MFISLHDSEAFHLLQLSPQGLIVTTSFWSLPALINDINTVKANYIKGEYFYELANNALHLRCRATNFSTYINKKVSIHSEEISQAHSTVFIGSKILTKSKITHRLMNKKVGFDKVEENKDFLWNLEELNTFVFNRISTTKKISPVPLTGIKNKVFSMAPDIVVEENVDLPWHIKELKIVATD</sequence>
<reference evidence="1 2" key="2">
    <citation type="submission" date="2018-11" db="EMBL/GenBank/DDBJ databases">
        <authorList>
            <consortium name="Pathogen Informatics"/>
        </authorList>
    </citation>
    <scope>NUCLEOTIDE SEQUENCE [LARGE SCALE GENOMIC DNA]</scope>
</reference>
<evidence type="ECO:0000313" key="3">
    <source>
        <dbReference type="WBParaSite" id="TCLT_0001087701-mRNA-1"/>
    </source>
</evidence>
<organism evidence="3">
    <name type="scientific">Thelazia callipaeda</name>
    <name type="common">Oriental eyeworm</name>
    <name type="synonym">Parasitic nematode</name>
    <dbReference type="NCBI Taxonomy" id="103827"/>
    <lineage>
        <taxon>Eukaryota</taxon>
        <taxon>Metazoa</taxon>
        <taxon>Ecdysozoa</taxon>
        <taxon>Nematoda</taxon>
        <taxon>Chromadorea</taxon>
        <taxon>Rhabditida</taxon>
        <taxon>Spirurina</taxon>
        <taxon>Spiruromorpha</taxon>
        <taxon>Thelazioidea</taxon>
        <taxon>Thelaziidae</taxon>
        <taxon>Thelazia</taxon>
    </lineage>
</organism>
<evidence type="ECO:0000313" key="1">
    <source>
        <dbReference type="EMBL" id="VDN08574.1"/>
    </source>
</evidence>
<proteinExistence type="predicted"/>
<accession>A0A0N5DCF5</accession>
<dbReference type="WBParaSite" id="TCLT_0001087701-mRNA-1">
    <property type="protein sequence ID" value="TCLT_0001087701-mRNA-1"/>
    <property type="gene ID" value="TCLT_0001087701"/>
</dbReference>
<name>A0A0N5DCF5_THECL</name>
<dbReference type="Proteomes" id="UP000276776">
    <property type="component" value="Unassembled WGS sequence"/>
</dbReference>
<protein>
    <submittedName>
        <fullName evidence="1 3">Uncharacterized protein</fullName>
    </submittedName>
</protein>
<dbReference type="AlphaFoldDB" id="A0A0N5DCF5"/>
<keyword evidence="2" id="KW-1185">Reference proteome</keyword>
<gene>
    <name evidence="1" type="ORF">TCLT_LOCUS10856</name>
</gene>